<dbReference type="InterPro" id="IPR001650">
    <property type="entry name" value="Helicase_C-like"/>
</dbReference>
<dbReference type="PATRIC" id="fig|693979.3.peg.3237"/>
<dbReference type="InterPro" id="IPR006483">
    <property type="entry name" value="CRISPR-assoc_Cas3_HD"/>
</dbReference>
<gene>
    <name evidence="13" type="ordered locus">Bache_3087</name>
</gene>
<dbReference type="GO" id="GO:0016787">
    <property type="term" value="F:hydrolase activity"/>
    <property type="evidence" value="ECO:0007669"/>
    <property type="project" value="UniProtKB-KW"/>
</dbReference>
<protein>
    <submittedName>
        <fullName evidence="13">Metal dependent phosphohydrolase</fullName>
    </submittedName>
</protein>
<dbReference type="GO" id="GO:0003676">
    <property type="term" value="F:nucleic acid binding"/>
    <property type="evidence" value="ECO:0007669"/>
    <property type="project" value="InterPro"/>
</dbReference>
<evidence type="ECO:0000256" key="7">
    <source>
        <dbReference type="ARBA" id="ARBA00022806"/>
    </source>
</evidence>
<dbReference type="Gene3D" id="3.40.50.300">
    <property type="entry name" value="P-loop containing nucleotide triphosphate hydrolases"/>
    <property type="match status" value="2"/>
</dbReference>
<dbReference type="SUPFAM" id="SSF52540">
    <property type="entry name" value="P-loop containing nucleoside triphosphate hydrolases"/>
    <property type="match status" value="1"/>
</dbReference>
<dbReference type="STRING" id="693979.Bache_3087"/>
<dbReference type="GO" id="GO:0004518">
    <property type="term" value="F:nuclease activity"/>
    <property type="evidence" value="ECO:0007669"/>
    <property type="project" value="UniProtKB-KW"/>
</dbReference>
<dbReference type="CDD" id="cd17930">
    <property type="entry name" value="DEXHc_cas3"/>
    <property type="match status" value="1"/>
</dbReference>
<dbReference type="GO" id="GO:0004386">
    <property type="term" value="F:helicase activity"/>
    <property type="evidence" value="ECO:0007669"/>
    <property type="project" value="UniProtKB-KW"/>
</dbReference>
<dbReference type="InterPro" id="IPR038257">
    <property type="entry name" value="CRISPR-assoc_Cas3_HD_sf"/>
</dbReference>
<dbReference type="NCBIfam" id="TIGR01596">
    <property type="entry name" value="cas3_HD"/>
    <property type="match status" value="1"/>
</dbReference>
<evidence type="ECO:0000256" key="2">
    <source>
        <dbReference type="ARBA" id="ARBA00009046"/>
    </source>
</evidence>
<dbReference type="HOGENOM" id="CLU_010123_0_0_10"/>
<dbReference type="CDD" id="cd09641">
    <property type="entry name" value="Cas3''_I"/>
    <property type="match status" value="1"/>
</dbReference>
<evidence type="ECO:0000259" key="10">
    <source>
        <dbReference type="PROSITE" id="PS51192"/>
    </source>
</evidence>
<keyword evidence="6" id="KW-0378">Hydrolase</keyword>
<dbReference type="SMART" id="SM00490">
    <property type="entry name" value="HELICc"/>
    <property type="match status" value="1"/>
</dbReference>
<dbReference type="RefSeq" id="WP_013548602.1">
    <property type="nucleotide sequence ID" value="NC_014933.1"/>
</dbReference>
<evidence type="ECO:0000256" key="9">
    <source>
        <dbReference type="ARBA" id="ARBA00023118"/>
    </source>
</evidence>
<dbReference type="AlphaFoldDB" id="E6SQG8"/>
<keyword evidence="5" id="KW-0547">Nucleotide-binding</keyword>
<keyword evidence="9" id="KW-0051">Antiviral defense</keyword>
<feature type="domain" description="Helicase C-terminal" evidence="11">
    <location>
        <begin position="439"/>
        <end position="594"/>
    </location>
</feature>
<accession>E6SQG8</accession>
<dbReference type="PROSITE" id="PS51192">
    <property type="entry name" value="HELICASE_ATP_BIND_1"/>
    <property type="match status" value="1"/>
</dbReference>
<comment type="similarity">
    <text evidence="1">In the N-terminal section; belongs to the CRISPR-associated nuclease Cas3-HD family.</text>
</comment>
<dbReference type="Pfam" id="PF22590">
    <property type="entry name" value="Cas3-like_C_2"/>
    <property type="match status" value="1"/>
</dbReference>
<dbReference type="PROSITE" id="PS51194">
    <property type="entry name" value="HELICASE_CTER"/>
    <property type="match status" value="1"/>
</dbReference>
<sequence length="715" mass="82793">MNIMKQSKYKYIAHSENSNGEEQSMKQHSEGVAELMKSFALSDDFAEIYSYCGLLHDIGKYSKGFQNYIRSRGEKEPHAKWGAYMARMNKNVAFSVIGHHAGLPNRDMLFKTLEQCAKDENRYNQIHQAMEEDGVIISICENSSFNKIGDVFQKELFTRLLYSALVDADSLDTERHFHKEQYDARSCKILDVDTLLAALNKRFDSFKQVTSLNELRTNVRLYAQSLANTTQGCFSMTLPTGMGKTLTSLSWALYHAKAHPNIKRIVIVLPFISIIDQTANELKTIFKDYDVILEHHSNVIYEGANEEESYCRDSKYLATENWDYPIVITTAVQFFESLFSNQRSKCRKLHNLQDSIVIFDEIQTLPVNLAECTMKMLNDMLHLCRCSFLFCTATQPNFQTRKDFCGIDHITPLVENPASVFTSTKRVKYISIDDYKAQSFESIANCVVEQNDSALIVCNTKKKAMALFDKLKEKSEIPVLHLSTNMCQIHRMEVINEVRQNLKDGKKLILCSTQLIEAGVDMDFPVVFRELAPLESIIQSAGRCNRESKLKEGQVYLFQLEDEGQPSRQYETFAQYAQLCYRNNENRLTDADFYSDYYSKIIELYAAEDAITPERKKLKFQEVAEKYHIINSNTTTFFIYRYDNESLHLYNEIKDKEYLSRKDYQKIAQYSVQVYDRSKDNNDDKNKRPSNGIKIWFGAYSKEIGINNEDEIYYI</sequence>
<reference key="1">
    <citation type="submission" date="2010-11" db="EMBL/GenBank/DDBJ databases">
        <title>The complete genome of Bacteroides helcogenes P 36-108.</title>
        <authorList>
            <consortium name="US DOE Joint Genome Institute (JGI-PGF)"/>
            <person name="Lucas S."/>
            <person name="Copeland A."/>
            <person name="Lapidus A."/>
            <person name="Bruce D."/>
            <person name="Goodwin L."/>
            <person name="Pitluck S."/>
            <person name="Kyrpides N."/>
            <person name="Mavromatis K."/>
            <person name="Ivanova N."/>
            <person name="Zeytun A."/>
            <person name="Brettin T."/>
            <person name="Detter J.C."/>
            <person name="Tapia R."/>
            <person name="Han C."/>
            <person name="Land M."/>
            <person name="Hauser L."/>
            <person name="Markowitz V."/>
            <person name="Cheng J.-F."/>
            <person name="Hugenholtz P."/>
            <person name="Woyke T."/>
            <person name="Wu D."/>
            <person name="Gronow S."/>
            <person name="Wellnitz S."/>
            <person name="Brambilla E."/>
            <person name="Klenk H.-P."/>
            <person name="Eisen J.A."/>
        </authorList>
    </citation>
    <scope>NUCLEOTIDE SEQUENCE</scope>
    <source>
        <strain>P 36-108</strain>
    </source>
</reference>
<dbReference type="InterPro" id="IPR006474">
    <property type="entry name" value="Helicase_Cas3_CRISPR-ass_core"/>
</dbReference>
<reference evidence="13 14" key="2">
    <citation type="journal article" date="2011" name="Stand. Genomic Sci.">
        <title>Complete genome sequence of Bacteroides helcogenes type strain (P 36-108).</title>
        <authorList>
            <person name="Pati A."/>
            <person name="Gronow S."/>
            <person name="Zeytun A."/>
            <person name="Lapidus A."/>
            <person name="Nolan M."/>
            <person name="Hammon N."/>
            <person name="Deshpande S."/>
            <person name="Cheng J.F."/>
            <person name="Tapia R."/>
            <person name="Han C."/>
            <person name="Goodwin L."/>
            <person name="Pitluck S."/>
            <person name="Liolios K."/>
            <person name="Pagani I."/>
            <person name="Ivanova N."/>
            <person name="Mavromatis K."/>
            <person name="Chen A."/>
            <person name="Palaniappan K."/>
            <person name="Land M."/>
            <person name="Hauser L."/>
            <person name="Chang Y.J."/>
            <person name="Jeffries C.D."/>
            <person name="Detter J.C."/>
            <person name="Brambilla E."/>
            <person name="Rohde M."/>
            <person name="Goker M."/>
            <person name="Woyke T."/>
            <person name="Bristow J."/>
            <person name="Eisen J.A."/>
            <person name="Markowitz V."/>
            <person name="Hugenholtz P."/>
            <person name="Kyrpides N.C."/>
            <person name="Klenk H.P."/>
            <person name="Lucas S."/>
        </authorList>
    </citation>
    <scope>NUCLEOTIDE SEQUENCE [LARGE SCALE GENOMIC DNA]</scope>
    <source>
        <strain evidence="14">ATCC 35417 / DSM 20613 / JCM 6297 / CCUG 15421 / P 36-108</strain>
    </source>
</reference>
<dbReference type="Proteomes" id="UP000008630">
    <property type="component" value="Chromosome"/>
</dbReference>
<dbReference type="GO" id="GO:0051607">
    <property type="term" value="P:defense response to virus"/>
    <property type="evidence" value="ECO:0007669"/>
    <property type="project" value="UniProtKB-KW"/>
</dbReference>
<feature type="domain" description="HD Cas3-type" evidence="12">
    <location>
        <begin position="18"/>
        <end position="171"/>
    </location>
</feature>
<dbReference type="NCBIfam" id="TIGR01587">
    <property type="entry name" value="cas3_core"/>
    <property type="match status" value="1"/>
</dbReference>
<dbReference type="Gene3D" id="1.10.3210.30">
    <property type="match status" value="1"/>
</dbReference>
<dbReference type="GO" id="GO:0005524">
    <property type="term" value="F:ATP binding"/>
    <property type="evidence" value="ECO:0007669"/>
    <property type="project" value="UniProtKB-KW"/>
</dbReference>
<dbReference type="Pfam" id="PF01966">
    <property type="entry name" value="HD"/>
    <property type="match status" value="1"/>
</dbReference>
<organism evidence="13 14">
    <name type="scientific">Bacteroides helcogenes (strain ATCC 35417 / DSM 20613 / JCM 6297 / CCUG 15421 / P 36-108)</name>
    <dbReference type="NCBI Taxonomy" id="693979"/>
    <lineage>
        <taxon>Bacteria</taxon>
        <taxon>Pseudomonadati</taxon>
        <taxon>Bacteroidota</taxon>
        <taxon>Bacteroidia</taxon>
        <taxon>Bacteroidales</taxon>
        <taxon>Bacteroidaceae</taxon>
        <taxon>Bacteroides</taxon>
    </lineage>
</organism>
<dbReference type="PANTHER" id="PTHR24031">
    <property type="entry name" value="RNA HELICASE"/>
    <property type="match status" value="1"/>
</dbReference>
<dbReference type="InterPro" id="IPR054712">
    <property type="entry name" value="Cas3-like_dom"/>
</dbReference>
<dbReference type="InterPro" id="IPR014001">
    <property type="entry name" value="Helicase_ATP-bd"/>
</dbReference>
<keyword evidence="14" id="KW-1185">Reference proteome</keyword>
<evidence type="ECO:0000256" key="3">
    <source>
        <dbReference type="ARBA" id="ARBA00022722"/>
    </source>
</evidence>
<evidence type="ECO:0000256" key="6">
    <source>
        <dbReference type="ARBA" id="ARBA00022801"/>
    </source>
</evidence>
<name>E6SQG8_BACT6</name>
<dbReference type="InterPro" id="IPR006674">
    <property type="entry name" value="HD_domain"/>
</dbReference>
<dbReference type="SUPFAM" id="SSF109604">
    <property type="entry name" value="HD-domain/PDEase-like"/>
    <property type="match status" value="1"/>
</dbReference>
<evidence type="ECO:0000259" key="11">
    <source>
        <dbReference type="PROSITE" id="PS51194"/>
    </source>
</evidence>
<comment type="similarity">
    <text evidence="2">In the central section; belongs to the CRISPR-associated helicase Cas3 family.</text>
</comment>
<evidence type="ECO:0000313" key="14">
    <source>
        <dbReference type="Proteomes" id="UP000008630"/>
    </source>
</evidence>
<dbReference type="InterPro" id="IPR011545">
    <property type="entry name" value="DEAD/DEAH_box_helicase_dom"/>
</dbReference>
<dbReference type="KEGG" id="bhl:Bache_3087"/>
<dbReference type="SMART" id="SM00487">
    <property type="entry name" value="DEXDc"/>
    <property type="match status" value="1"/>
</dbReference>
<evidence type="ECO:0000313" key="13">
    <source>
        <dbReference type="EMBL" id="ADV45015.1"/>
    </source>
</evidence>
<dbReference type="PROSITE" id="PS51643">
    <property type="entry name" value="HD_CAS3"/>
    <property type="match status" value="1"/>
</dbReference>
<evidence type="ECO:0000256" key="4">
    <source>
        <dbReference type="ARBA" id="ARBA00022723"/>
    </source>
</evidence>
<proteinExistence type="inferred from homology"/>
<dbReference type="EMBL" id="CP002352">
    <property type="protein sequence ID" value="ADV45015.1"/>
    <property type="molecule type" value="Genomic_DNA"/>
</dbReference>
<dbReference type="GO" id="GO:0046872">
    <property type="term" value="F:metal ion binding"/>
    <property type="evidence" value="ECO:0007669"/>
    <property type="project" value="UniProtKB-KW"/>
</dbReference>
<keyword evidence="4" id="KW-0479">Metal-binding</keyword>
<dbReference type="Pfam" id="PF00270">
    <property type="entry name" value="DEAD"/>
    <property type="match status" value="1"/>
</dbReference>
<feature type="domain" description="Helicase ATP-binding" evidence="10">
    <location>
        <begin position="238"/>
        <end position="413"/>
    </location>
</feature>
<keyword evidence="3" id="KW-0540">Nuclease</keyword>
<evidence type="ECO:0000256" key="1">
    <source>
        <dbReference type="ARBA" id="ARBA00006847"/>
    </source>
</evidence>
<evidence type="ECO:0000259" key="12">
    <source>
        <dbReference type="PROSITE" id="PS51643"/>
    </source>
</evidence>
<dbReference type="eggNOG" id="COG1203">
    <property type="taxonomic scope" value="Bacteria"/>
</dbReference>
<evidence type="ECO:0000256" key="8">
    <source>
        <dbReference type="ARBA" id="ARBA00022840"/>
    </source>
</evidence>
<dbReference type="InterPro" id="IPR027417">
    <property type="entry name" value="P-loop_NTPase"/>
</dbReference>
<evidence type="ECO:0000256" key="5">
    <source>
        <dbReference type="ARBA" id="ARBA00022741"/>
    </source>
</evidence>
<keyword evidence="8" id="KW-0067">ATP-binding</keyword>
<keyword evidence="7" id="KW-0347">Helicase</keyword>